<dbReference type="AlphaFoldDB" id="A0A850SPY8"/>
<gene>
    <name evidence="2" type="ORF">HXW94_00745</name>
</gene>
<dbReference type="RefSeq" id="WP_178364987.1">
    <property type="nucleotide sequence ID" value="NZ_JACADJ010000002.1"/>
</dbReference>
<comment type="caution">
    <text evidence="2">The sequence shown here is derived from an EMBL/GenBank/DDBJ whole genome shotgun (WGS) entry which is preliminary data.</text>
</comment>
<organism evidence="2 3">
    <name type="scientific">Desulfobacter latus</name>
    <dbReference type="NCBI Taxonomy" id="2292"/>
    <lineage>
        <taxon>Bacteria</taxon>
        <taxon>Pseudomonadati</taxon>
        <taxon>Thermodesulfobacteriota</taxon>
        <taxon>Desulfobacteria</taxon>
        <taxon>Desulfobacterales</taxon>
        <taxon>Desulfobacteraceae</taxon>
        <taxon>Desulfobacter</taxon>
    </lineage>
</organism>
<feature type="compositionally biased region" description="Basic and acidic residues" evidence="1">
    <location>
        <begin position="87"/>
        <end position="97"/>
    </location>
</feature>
<accession>A0A850SPY8</accession>
<dbReference type="Proteomes" id="UP000553343">
    <property type="component" value="Unassembled WGS sequence"/>
</dbReference>
<protein>
    <submittedName>
        <fullName evidence="2">Uncharacterized protein</fullName>
    </submittedName>
</protein>
<name>A0A850SPY8_9BACT</name>
<evidence type="ECO:0000313" key="3">
    <source>
        <dbReference type="Proteomes" id="UP000553343"/>
    </source>
</evidence>
<evidence type="ECO:0000313" key="2">
    <source>
        <dbReference type="EMBL" id="NWH03534.1"/>
    </source>
</evidence>
<reference evidence="2 3" key="1">
    <citation type="submission" date="2020-06" db="EMBL/GenBank/DDBJ databases">
        <title>High-quality draft genome of sulfate reducer Desulfobacter latus type strain AcrS2 isolated from marine sediment.</title>
        <authorList>
            <person name="Hoppe M."/>
            <person name="Larsen C.K."/>
            <person name="Marshall I.P.G."/>
            <person name="Schramm A."/>
            <person name="Marietou A.G."/>
        </authorList>
    </citation>
    <scope>NUCLEOTIDE SEQUENCE [LARGE SCALE GENOMIC DNA]</scope>
    <source>
        <strain evidence="2 3">AcRS2</strain>
    </source>
</reference>
<sequence>MKLTNPESIQESEKEFIDTINAELDWDVIEQMLLDKHNFEVQDDIEYKDGNLIVYNNEIAYKFDFQIKVPLSVIFNRVGKCLSMSTTREEEAPKNTEDLEMQDASTTQTPSGEPDKNNVEEIAVEIADLISEINNNA</sequence>
<feature type="region of interest" description="Disordered" evidence="1">
    <location>
        <begin position="85"/>
        <end position="118"/>
    </location>
</feature>
<keyword evidence="3" id="KW-1185">Reference proteome</keyword>
<dbReference type="EMBL" id="JACADJ010000002">
    <property type="protein sequence ID" value="NWH03534.1"/>
    <property type="molecule type" value="Genomic_DNA"/>
</dbReference>
<proteinExistence type="predicted"/>
<evidence type="ECO:0000256" key="1">
    <source>
        <dbReference type="SAM" id="MobiDB-lite"/>
    </source>
</evidence>